<sequence>MATTTVAKNKATLHEQPKYRSVWTVCTGRRASPQAQREARGDISCPRIISSPSPSHEATTYTKPLEIREYDTITIIHHRGPWATEATYIHFGGSFLLCIYLLFGVRSFH</sequence>
<dbReference type="AlphaFoldDB" id="U5D7Q5"/>
<evidence type="ECO:0000256" key="2">
    <source>
        <dbReference type="SAM" id="Phobius"/>
    </source>
</evidence>
<dbReference type="Proteomes" id="UP000017836">
    <property type="component" value="Unassembled WGS sequence"/>
</dbReference>
<keyword evidence="2" id="KW-0812">Transmembrane</keyword>
<accession>U5D7Q5</accession>
<gene>
    <name evidence="3" type="ORF">AMTR_s01729p00004150</name>
</gene>
<evidence type="ECO:0000313" key="4">
    <source>
        <dbReference type="Proteomes" id="UP000017836"/>
    </source>
</evidence>
<feature type="region of interest" description="Disordered" evidence="1">
    <location>
        <begin position="33"/>
        <end position="60"/>
    </location>
</feature>
<keyword evidence="2" id="KW-1133">Transmembrane helix</keyword>
<evidence type="ECO:0000313" key="3">
    <source>
        <dbReference type="EMBL" id="ERN17452.1"/>
    </source>
</evidence>
<evidence type="ECO:0000256" key="1">
    <source>
        <dbReference type="SAM" id="MobiDB-lite"/>
    </source>
</evidence>
<organism evidence="3 4">
    <name type="scientific">Amborella trichopoda</name>
    <dbReference type="NCBI Taxonomy" id="13333"/>
    <lineage>
        <taxon>Eukaryota</taxon>
        <taxon>Viridiplantae</taxon>
        <taxon>Streptophyta</taxon>
        <taxon>Embryophyta</taxon>
        <taxon>Tracheophyta</taxon>
        <taxon>Spermatophyta</taxon>
        <taxon>Magnoliopsida</taxon>
        <taxon>Amborellales</taxon>
        <taxon>Amborellaceae</taxon>
        <taxon>Amborella</taxon>
    </lineage>
</organism>
<feature type="compositionally biased region" description="Low complexity" evidence="1">
    <location>
        <begin position="43"/>
        <end position="55"/>
    </location>
</feature>
<protein>
    <submittedName>
        <fullName evidence="3">Uncharacterized protein</fullName>
    </submittedName>
</protein>
<keyword evidence="4" id="KW-1185">Reference proteome</keyword>
<keyword evidence="2" id="KW-0472">Membrane</keyword>
<dbReference type="HOGENOM" id="CLU_2187517_0_0_1"/>
<dbReference type="Gramene" id="ERN17452">
    <property type="protein sequence ID" value="ERN17452"/>
    <property type="gene ID" value="AMTR_s01729p00004150"/>
</dbReference>
<name>U5D7Q5_AMBTC</name>
<feature type="transmembrane region" description="Helical" evidence="2">
    <location>
        <begin position="88"/>
        <end position="105"/>
    </location>
</feature>
<dbReference type="EMBL" id="KI392337">
    <property type="protein sequence ID" value="ERN17452.1"/>
    <property type="molecule type" value="Genomic_DNA"/>
</dbReference>
<reference evidence="4" key="1">
    <citation type="journal article" date="2013" name="Science">
        <title>The Amborella genome and the evolution of flowering plants.</title>
        <authorList>
            <consortium name="Amborella Genome Project"/>
        </authorList>
    </citation>
    <scope>NUCLEOTIDE SEQUENCE [LARGE SCALE GENOMIC DNA]</scope>
</reference>
<proteinExistence type="predicted"/>